<reference evidence="5" key="1">
    <citation type="submission" date="2015-08" db="EMBL/GenBank/DDBJ databases">
        <authorList>
            <person name="Babu N.S."/>
            <person name="Beckwith C.J."/>
            <person name="Beseler K.G."/>
            <person name="Brison A."/>
            <person name="Carone J.V."/>
            <person name="Caskin T.P."/>
            <person name="Diamond M."/>
            <person name="Durham M.E."/>
            <person name="Foxe J.M."/>
            <person name="Go M."/>
            <person name="Henderson B.A."/>
            <person name="Jones I.B."/>
            <person name="McGettigan J.A."/>
            <person name="Micheletti S.J."/>
            <person name="Nasrallah M.E."/>
            <person name="Ortiz D."/>
            <person name="Piller C.R."/>
            <person name="Privatt S.R."/>
            <person name="Schneider S.L."/>
            <person name="Sharp S."/>
            <person name="Smith T.C."/>
            <person name="Stanton J.D."/>
            <person name="Ullery H.E."/>
            <person name="Wilson R.J."/>
            <person name="Serrano M.G."/>
            <person name="Buck G."/>
            <person name="Lee V."/>
            <person name="Wang Y."/>
            <person name="Carvalho R."/>
            <person name="Voegtly L."/>
            <person name="Shi R."/>
            <person name="Duckworth R."/>
            <person name="Johnson A."/>
            <person name="Loviza R."/>
            <person name="Walstead R."/>
            <person name="Shah Z."/>
            <person name="Kiflezghi M."/>
            <person name="Wade K."/>
            <person name="Ball S.L."/>
            <person name="Bradley K.W."/>
            <person name="Asai D.J."/>
            <person name="Bowman C.A."/>
            <person name="Russell D.A."/>
            <person name="Pope W.H."/>
            <person name="Jacobs-Sera D."/>
            <person name="Hendrix R.W."/>
            <person name="Hatfull G.F."/>
        </authorList>
    </citation>
    <scope>NUCLEOTIDE SEQUENCE</scope>
</reference>
<feature type="DNA-binding region" description="HMG box" evidence="2">
    <location>
        <begin position="209"/>
        <end position="258"/>
    </location>
</feature>
<dbReference type="InterPro" id="IPR009071">
    <property type="entry name" value="HMG_box_dom"/>
</dbReference>
<keyword evidence="1 2" id="KW-0238">DNA-binding</keyword>
<evidence type="ECO:0000256" key="2">
    <source>
        <dbReference type="PROSITE-ProRule" id="PRU00267"/>
    </source>
</evidence>
<protein>
    <recommendedName>
        <fullName evidence="4">HMG box domain-containing protein</fullName>
    </recommendedName>
</protein>
<feature type="region of interest" description="Disordered" evidence="3">
    <location>
        <begin position="273"/>
        <end position="344"/>
    </location>
</feature>
<dbReference type="SUPFAM" id="SSF47095">
    <property type="entry name" value="HMG-box"/>
    <property type="match status" value="1"/>
</dbReference>
<name>A0A1D1ZPG4_AUXPR</name>
<gene>
    <name evidence="5" type="ORF">g.8581</name>
</gene>
<dbReference type="AlphaFoldDB" id="A0A1D1ZPG4"/>
<dbReference type="GO" id="GO:0003677">
    <property type="term" value="F:DNA binding"/>
    <property type="evidence" value="ECO:0007669"/>
    <property type="project" value="UniProtKB-UniRule"/>
</dbReference>
<feature type="region of interest" description="Disordered" evidence="3">
    <location>
        <begin position="21"/>
        <end position="187"/>
    </location>
</feature>
<accession>A0A1D1ZPG4</accession>
<evidence type="ECO:0000313" key="5">
    <source>
        <dbReference type="EMBL" id="JAT68759.1"/>
    </source>
</evidence>
<keyword evidence="2" id="KW-0539">Nucleus</keyword>
<dbReference type="Gene3D" id="1.10.30.10">
    <property type="entry name" value="High mobility group box domain"/>
    <property type="match status" value="1"/>
</dbReference>
<dbReference type="GO" id="GO:0005634">
    <property type="term" value="C:nucleus"/>
    <property type="evidence" value="ECO:0007669"/>
    <property type="project" value="UniProtKB-UniRule"/>
</dbReference>
<feature type="compositionally biased region" description="Basic and acidic residues" evidence="3">
    <location>
        <begin position="74"/>
        <end position="83"/>
    </location>
</feature>
<organism evidence="5">
    <name type="scientific">Auxenochlorella protothecoides</name>
    <name type="common">Green microalga</name>
    <name type="synonym">Chlorella protothecoides</name>
    <dbReference type="NCBI Taxonomy" id="3075"/>
    <lineage>
        <taxon>Eukaryota</taxon>
        <taxon>Viridiplantae</taxon>
        <taxon>Chlorophyta</taxon>
        <taxon>core chlorophytes</taxon>
        <taxon>Trebouxiophyceae</taxon>
        <taxon>Chlorellales</taxon>
        <taxon>Chlorellaceae</taxon>
        <taxon>Auxenochlorella</taxon>
    </lineage>
</organism>
<evidence type="ECO:0000259" key="4">
    <source>
        <dbReference type="PROSITE" id="PS50118"/>
    </source>
</evidence>
<feature type="compositionally biased region" description="Basic and acidic residues" evidence="3">
    <location>
        <begin position="301"/>
        <end position="314"/>
    </location>
</feature>
<dbReference type="InterPro" id="IPR050342">
    <property type="entry name" value="HMGB"/>
</dbReference>
<dbReference type="PROSITE" id="PS50118">
    <property type="entry name" value="HMG_BOX_2"/>
    <property type="match status" value="1"/>
</dbReference>
<dbReference type="CDD" id="cd00084">
    <property type="entry name" value="HMG-box_SF"/>
    <property type="match status" value="1"/>
</dbReference>
<evidence type="ECO:0000256" key="3">
    <source>
        <dbReference type="SAM" id="MobiDB-lite"/>
    </source>
</evidence>
<feature type="domain" description="HMG box" evidence="4">
    <location>
        <begin position="209"/>
        <end position="258"/>
    </location>
</feature>
<dbReference type="EMBL" id="GDKF01009863">
    <property type="protein sequence ID" value="JAT68759.1"/>
    <property type="molecule type" value="Transcribed_RNA"/>
</dbReference>
<dbReference type="PANTHER" id="PTHR48112">
    <property type="entry name" value="HIGH MOBILITY GROUP PROTEIN DSP1"/>
    <property type="match status" value="1"/>
</dbReference>
<dbReference type="Pfam" id="PF00505">
    <property type="entry name" value="HMG_box"/>
    <property type="match status" value="1"/>
</dbReference>
<sequence length="500" mass="53354">METQAEIMDIDAQLDALVEELGPGDDDSQFPEGTLKVEKNAGAGKEFPVGELGGTGSATSDGVHEPGMDAGVDLNKDHGEPPRDAAPPLEPSLTETMRQPKPAKKPAFGKPILLAKKTPFNGVDTTAAPSPTEEPEPLREVNSGGDMPPPPRREPLVNKKRILARAAPASRSVTGTDATAGGLASPNEKVLGSAADKAGKHAASTGSSHKVVKTAYQLFCEELRPTLVAENPKASMPELSRLLASAWRATSVEDKAAYAAMRADLMAAAGDPAISGIPATAEGRKEPKKRVRSEGGKQASKTKDEAASDGESEKPCPPPSSKRLRAAAATEAHDSGEETEDDDKLRMECDWTKHPAAFIISENVKKGHYLVARKGLPLTDYGVVCSRTAKLQRMAESGTNTACPVSLSMVEDFEAFGKRFRMDVHGAQDDNELDLEDLPPGSTLEMCALLGKLREPGYELASRGRSDIWMKLPLLATCRLLQLVLDAERRLAGRSQRTEE</sequence>
<proteinExistence type="predicted"/>
<evidence type="ECO:0000256" key="1">
    <source>
        <dbReference type="ARBA" id="ARBA00023125"/>
    </source>
</evidence>
<dbReference type="SMART" id="SM00398">
    <property type="entry name" value="HMG"/>
    <property type="match status" value="1"/>
</dbReference>
<dbReference type="InterPro" id="IPR036910">
    <property type="entry name" value="HMG_box_dom_sf"/>
</dbReference>